<gene>
    <name evidence="2" type="ORF">K7X08_025748</name>
</gene>
<dbReference type="Proteomes" id="UP001152561">
    <property type="component" value="Unassembled WGS sequence"/>
</dbReference>
<evidence type="ECO:0000256" key="1">
    <source>
        <dbReference type="SAM" id="MobiDB-lite"/>
    </source>
</evidence>
<dbReference type="EMBL" id="JAJAGQ010000021">
    <property type="protein sequence ID" value="KAJ8531017.1"/>
    <property type="molecule type" value="Genomic_DNA"/>
</dbReference>
<accession>A0A9Q1L826</accession>
<organism evidence="2 3">
    <name type="scientific">Anisodus acutangulus</name>
    <dbReference type="NCBI Taxonomy" id="402998"/>
    <lineage>
        <taxon>Eukaryota</taxon>
        <taxon>Viridiplantae</taxon>
        <taxon>Streptophyta</taxon>
        <taxon>Embryophyta</taxon>
        <taxon>Tracheophyta</taxon>
        <taxon>Spermatophyta</taxon>
        <taxon>Magnoliopsida</taxon>
        <taxon>eudicotyledons</taxon>
        <taxon>Gunneridae</taxon>
        <taxon>Pentapetalae</taxon>
        <taxon>asterids</taxon>
        <taxon>lamiids</taxon>
        <taxon>Solanales</taxon>
        <taxon>Solanaceae</taxon>
        <taxon>Solanoideae</taxon>
        <taxon>Hyoscyameae</taxon>
        <taxon>Anisodus</taxon>
    </lineage>
</organism>
<dbReference type="OrthoDB" id="1329219at2759"/>
<evidence type="ECO:0000313" key="3">
    <source>
        <dbReference type="Proteomes" id="UP001152561"/>
    </source>
</evidence>
<feature type="region of interest" description="Disordered" evidence="1">
    <location>
        <begin position="170"/>
        <end position="193"/>
    </location>
</feature>
<evidence type="ECO:0000313" key="2">
    <source>
        <dbReference type="EMBL" id="KAJ8531017.1"/>
    </source>
</evidence>
<comment type="caution">
    <text evidence="2">The sequence shown here is derived from an EMBL/GenBank/DDBJ whole genome shotgun (WGS) entry which is preliminary data.</text>
</comment>
<dbReference type="AlphaFoldDB" id="A0A9Q1L826"/>
<sequence length="193" mass="21997">MKEVTIENNKDADVTKDKSDRNKEIVYIEGDVAKDAAVDVAKDISKHNKSQLASTKEVVEIHAHDQLMVYVDKKRVGSYPPSREEVDHVADNSIDGKEEFHVVDNSMVHVNIEKQITTQRKQNPLRELHDVVSHNIDFVANVDKRTKDDFGNSKLKDIVEKENLEQVFHQVEREAGISPKSMQKGNKKTKNKV</sequence>
<name>A0A9Q1L826_9SOLA</name>
<proteinExistence type="predicted"/>
<keyword evidence="3" id="KW-1185">Reference proteome</keyword>
<feature type="region of interest" description="Disordered" evidence="1">
    <location>
        <begin position="1"/>
        <end position="20"/>
    </location>
</feature>
<reference evidence="3" key="1">
    <citation type="journal article" date="2023" name="Proc. Natl. Acad. Sci. U.S.A.">
        <title>Genomic and structural basis for evolution of tropane alkaloid biosynthesis.</title>
        <authorList>
            <person name="Wanga Y.-J."/>
            <person name="Taina T."/>
            <person name="Yua J.-Y."/>
            <person name="Lia J."/>
            <person name="Xua B."/>
            <person name="Chenc J."/>
            <person name="D'Auriad J.C."/>
            <person name="Huanga J.-P."/>
            <person name="Huanga S.-X."/>
        </authorList>
    </citation>
    <scope>NUCLEOTIDE SEQUENCE [LARGE SCALE GENOMIC DNA]</scope>
    <source>
        <strain evidence="3">cv. KIB-2019</strain>
    </source>
</reference>
<protein>
    <submittedName>
        <fullName evidence="2">Uncharacterized protein</fullName>
    </submittedName>
</protein>